<evidence type="ECO:0000313" key="7">
    <source>
        <dbReference type="EMBL" id="CAK7900640.1"/>
    </source>
</evidence>
<dbReference type="PROSITE" id="PS50862">
    <property type="entry name" value="AA_TRNA_LIGASE_II"/>
    <property type="match status" value="1"/>
</dbReference>
<dbReference type="SUPFAM" id="SSF55681">
    <property type="entry name" value="Class II aaRS and biotin synthetases"/>
    <property type="match status" value="1"/>
</dbReference>
<dbReference type="Gene3D" id="2.40.50.140">
    <property type="entry name" value="Nucleic acid-binding proteins"/>
    <property type="match status" value="1"/>
</dbReference>
<dbReference type="PANTHER" id="PTHR42918:SF5">
    <property type="entry name" value="LYSINE--TRNA LIGASE, MITOCHONDRIAL"/>
    <property type="match status" value="1"/>
</dbReference>
<dbReference type="Proteomes" id="UP001497600">
    <property type="component" value="Chromosome C"/>
</dbReference>
<keyword evidence="8" id="KW-1185">Reference proteome</keyword>
<dbReference type="InterPro" id="IPR006195">
    <property type="entry name" value="aa-tRNA-synth_II"/>
</dbReference>
<evidence type="ECO:0000256" key="1">
    <source>
        <dbReference type="ARBA" id="ARBA00022598"/>
    </source>
</evidence>
<dbReference type="PRINTS" id="PR00982">
    <property type="entry name" value="TRNASYNTHLYS"/>
</dbReference>
<name>A0ABP0E9F3_9ASCO</name>
<feature type="compositionally biased region" description="Polar residues" evidence="5">
    <location>
        <begin position="149"/>
        <end position="160"/>
    </location>
</feature>
<feature type="region of interest" description="Disordered" evidence="5">
    <location>
        <begin position="144"/>
        <end position="165"/>
    </location>
</feature>
<keyword evidence="1 7" id="KW-0436">Ligase</keyword>
<dbReference type="InterPro" id="IPR012340">
    <property type="entry name" value="NA-bd_OB-fold"/>
</dbReference>
<dbReference type="Gene3D" id="3.30.930.10">
    <property type="entry name" value="Bira Bifunctional Protein, Domain 2"/>
    <property type="match status" value="1"/>
</dbReference>
<evidence type="ECO:0000259" key="6">
    <source>
        <dbReference type="PROSITE" id="PS50862"/>
    </source>
</evidence>
<keyword evidence="3" id="KW-0067">ATP-binding</keyword>
<protein>
    <submittedName>
        <fullName evidence="7">Lysine--tRNA ligase, mitochondrial</fullName>
    </submittedName>
</protein>
<keyword evidence="2" id="KW-0547">Nucleotide-binding</keyword>
<proteinExistence type="predicted"/>
<dbReference type="SUPFAM" id="SSF50249">
    <property type="entry name" value="Nucleic acid-binding proteins"/>
    <property type="match status" value="1"/>
</dbReference>
<accession>A0ABP0E9F3</accession>
<gene>
    <name evidence="7" type="primary">MSK1</name>
    <name evidence="7" type="ORF">CAAN4_C08284</name>
</gene>
<evidence type="ECO:0000256" key="4">
    <source>
        <dbReference type="ARBA" id="ARBA00023146"/>
    </source>
</evidence>
<dbReference type="InterPro" id="IPR045864">
    <property type="entry name" value="aa-tRNA-synth_II/BPL/LPL"/>
</dbReference>
<keyword evidence="4" id="KW-0030">Aminoacyl-tRNA synthetase</keyword>
<dbReference type="EMBL" id="OZ004255">
    <property type="protein sequence ID" value="CAK7900640.1"/>
    <property type="molecule type" value="Genomic_DNA"/>
</dbReference>
<sequence length="580" mass="64557">MRLSTECLRSGSRSGTRYVARWMATARDGNASSTVVDYTKRRETVENSEPSKFYPRYGLVKREGYTTIRVPEFLKKYESVGKPVEGNEATSVAATGSAEHVVVEGRIVGMRKVSRSLFFLDIVQDDVRVQVVVGRKSIEENLAAKGESVGQTEQVGSAGQTGELDSESSSFEWHASLRKGDHISVAGYPNRTKAGELSLRATSAVKMVSPCLRQPAHRLEHRDKINSQRVLNYLVNPMQRQTLVVKAAVIAAIRGYLSTRGFLEVQTPIVAGAGTGANAEPFLTTSKAIDSSSSGALQLRVAPELWLKKLVISGFDKVFEIGQNFRNEGIDATHNPEFLSCEFYKSHTDLDELMKITEEIFAEILARLPASQRQLPQEDKTLFDQLRSGSYARYEFIPTLESKIGLSFPAQLTSESLIEYFHQAGIKVPDQRSPSNLLDTLSGLYLEPLSHEGPIFIYNQPAVMSPLAKSAPIEYHGNTYNVSLRFEMFIRGKEYVNSYEEENSPFEQLSKFEAQVAAKDEFHDNESLVPDWEYVKAMEYGLPPTGGWGCGIDRLAMLFSGSERIEDVLPFGSLKDVIKQ</sequence>
<dbReference type="Pfam" id="PF00152">
    <property type="entry name" value="tRNA-synt_2"/>
    <property type="match status" value="1"/>
</dbReference>
<reference evidence="7 8" key="1">
    <citation type="submission" date="2024-01" db="EMBL/GenBank/DDBJ databases">
        <authorList>
            <consortium name="Genoscope - CEA"/>
            <person name="William W."/>
        </authorList>
    </citation>
    <scope>NUCLEOTIDE SEQUENCE [LARGE SCALE GENOMIC DNA]</scope>
    <source>
        <strain evidence="7 8">29B2s-10</strain>
    </source>
</reference>
<dbReference type="InterPro" id="IPR004364">
    <property type="entry name" value="Aa-tRNA-synt_II"/>
</dbReference>
<dbReference type="InterPro" id="IPR018149">
    <property type="entry name" value="Lys-tRNA-synth_II_C"/>
</dbReference>
<feature type="domain" description="Aminoacyl-transfer RNA synthetases class-II family profile" evidence="6">
    <location>
        <begin position="243"/>
        <end position="570"/>
    </location>
</feature>
<dbReference type="PANTHER" id="PTHR42918">
    <property type="entry name" value="LYSYL-TRNA SYNTHETASE"/>
    <property type="match status" value="1"/>
</dbReference>
<dbReference type="GO" id="GO:0016874">
    <property type="term" value="F:ligase activity"/>
    <property type="evidence" value="ECO:0007669"/>
    <property type="project" value="UniProtKB-KW"/>
</dbReference>
<evidence type="ECO:0000313" key="8">
    <source>
        <dbReference type="Proteomes" id="UP001497600"/>
    </source>
</evidence>
<evidence type="ECO:0000256" key="3">
    <source>
        <dbReference type="ARBA" id="ARBA00022840"/>
    </source>
</evidence>
<organism evidence="7 8">
    <name type="scientific">[Candida] anglica</name>
    <dbReference type="NCBI Taxonomy" id="148631"/>
    <lineage>
        <taxon>Eukaryota</taxon>
        <taxon>Fungi</taxon>
        <taxon>Dikarya</taxon>
        <taxon>Ascomycota</taxon>
        <taxon>Saccharomycotina</taxon>
        <taxon>Pichiomycetes</taxon>
        <taxon>Debaryomycetaceae</taxon>
        <taxon>Kurtzmaniella</taxon>
    </lineage>
</organism>
<evidence type="ECO:0000256" key="5">
    <source>
        <dbReference type="SAM" id="MobiDB-lite"/>
    </source>
</evidence>
<evidence type="ECO:0000256" key="2">
    <source>
        <dbReference type="ARBA" id="ARBA00022741"/>
    </source>
</evidence>